<dbReference type="InterPro" id="IPR042451">
    <property type="entry name" value="ZPR1_A/B_dom"/>
</dbReference>
<sequence>MGRPIDPAMFKVDMSHQEMERMLSELEQWYSMAAQEGAEWITAAAAASWLKNDLGYEDDAEFEDALNGSFDDFLKAMPHLETKIDDQDRLVFKIRPDLPMEEWKPVKMSLRVATREDLWNVCFKSQHARVEIPEMEFEISQDGKRHIDSIYNHIAGAIFNLGSQVSSASGMYSNDQREKIGECLDELNRHLDLEKPWTWVLYDPSGTSMFQDMTRVVVEDMEAAVPEAVAAQPPSAGMDMID</sequence>
<dbReference type="InterPro" id="IPR056180">
    <property type="entry name" value="ZPR1_jr_dom"/>
</dbReference>
<feature type="domain" description="ZPR1 jelly-roll" evidence="1">
    <location>
        <begin position="116"/>
        <end position="213"/>
    </location>
</feature>
<dbReference type="AlphaFoldDB" id="A0A7R9UZ39"/>
<name>A0A7R9UZ39_9CHLO</name>
<protein>
    <recommendedName>
        <fullName evidence="1">ZPR1 jelly-roll domain-containing protein</fullName>
    </recommendedName>
</protein>
<dbReference type="EMBL" id="HBEC01000220">
    <property type="protein sequence ID" value="CAD8280097.1"/>
    <property type="molecule type" value="Transcribed_RNA"/>
</dbReference>
<organism evidence="2">
    <name type="scientific">Chlamydomonas euryale</name>
    <dbReference type="NCBI Taxonomy" id="1486919"/>
    <lineage>
        <taxon>Eukaryota</taxon>
        <taxon>Viridiplantae</taxon>
        <taxon>Chlorophyta</taxon>
        <taxon>core chlorophytes</taxon>
        <taxon>Chlorophyceae</taxon>
        <taxon>CS clade</taxon>
        <taxon>Chlamydomonadales</taxon>
        <taxon>Chlamydomonadaceae</taxon>
        <taxon>Chlamydomonas</taxon>
    </lineage>
</organism>
<proteinExistence type="predicted"/>
<dbReference type="Gene3D" id="2.60.120.1040">
    <property type="entry name" value="ZPR1, A/B domain"/>
    <property type="match status" value="1"/>
</dbReference>
<evidence type="ECO:0000259" key="1">
    <source>
        <dbReference type="Pfam" id="PF22794"/>
    </source>
</evidence>
<reference evidence="2" key="1">
    <citation type="submission" date="2021-01" db="EMBL/GenBank/DDBJ databases">
        <authorList>
            <person name="Corre E."/>
            <person name="Pelletier E."/>
            <person name="Niang G."/>
            <person name="Scheremetjew M."/>
            <person name="Finn R."/>
            <person name="Kale V."/>
            <person name="Holt S."/>
            <person name="Cochrane G."/>
            <person name="Meng A."/>
            <person name="Brown T."/>
            <person name="Cohen L."/>
        </authorList>
    </citation>
    <scope>NUCLEOTIDE SEQUENCE</scope>
    <source>
        <strain evidence="2">CCMP219</strain>
    </source>
</reference>
<evidence type="ECO:0000313" key="2">
    <source>
        <dbReference type="EMBL" id="CAD8280097.1"/>
    </source>
</evidence>
<gene>
    <name evidence="2" type="ORF">CEUR00632_LOCUS132</name>
</gene>
<accession>A0A7R9UZ39</accession>
<dbReference type="Pfam" id="PF22794">
    <property type="entry name" value="jr-ZPR1"/>
    <property type="match status" value="1"/>
</dbReference>